<gene>
    <name evidence="1" type="ORF">S12H4_13802</name>
</gene>
<dbReference type="EMBL" id="BARW01006570">
    <property type="protein sequence ID" value="GAI77752.1"/>
    <property type="molecule type" value="Genomic_DNA"/>
</dbReference>
<organism evidence="1">
    <name type="scientific">marine sediment metagenome</name>
    <dbReference type="NCBI Taxonomy" id="412755"/>
    <lineage>
        <taxon>unclassified sequences</taxon>
        <taxon>metagenomes</taxon>
        <taxon>ecological metagenomes</taxon>
    </lineage>
</organism>
<reference evidence="1" key="1">
    <citation type="journal article" date="2014" name="Front. Microbiol.">
        <title>High frequency of phylogenetically diverse reductive dehalogenase-homologous genes in deep subseafloor sedimentary metagenomes.</title>
        <authorList>
            <person name="Kawai M."/>
            <person name="Futagami T."/>
            <person name="Toyoda A."/>
            <person name="Takaki Y."/>
            <person name="Nishi S."/>
            <person name="Hori S."/>
            <person name="Arai W."/>
            <person name="Tsubouchi T."/>
            <person name="Morono Y."/>
            <person name="Uchiyama I."/>
            <person name="Ito T."/>
            <person name="Fujiyama A."/>
            <person name="Inagaki F."/>
            <person name="Takami H."/>
        </authorList>
    </citation>
    <scope>NUCLEOTIDE SEQUENCE</scope>
    <source>
        <strain evidence="1">Expedition CK06-06</strain>
    </source>
</reference>
<evidence type="ECO:0000313" key="1">
    <source>
        <dbReference type="EMBL" id="GAI77752.1"/>
    </source>
</evidence>
<protein>
    <submittedName>
        <fullName evidence="1">Uncharacterized protein</fullName>
    </submittedName>
</protein>
<accession>X1RAF5</accession>
<sequence length="172" mass="18320">MAKSDSFFIRHTTNIDNSNLYNQTAIDLGAYVDALGKSVLRIHNIAVAFTDKFGRSADLITGGTIAAAAQFQLVTQTQADIVVASNKSVIASGMINAYRTKTGAGVADSVSHDFDNLPQLWTNGYLVAVDSIFLGGAATDKWNEDVYVTVTMECTVETMSQAAAMALALSQQ</sequence>
<name>X1RAF5_9ZZZZ</name>
<comment type="caution">
    <text evidence="1">The sequence shown here is derived from an EMBL/GenBank/DDBJ whole genome shotgun (WGS) entry which is preliminary data.</text>
</comment>
<dbReference type="AlphaFoldDB" id="X1RAF5"/>
<proteinExistence type="predicted"/>